<organism evidence="1 2">
    <name type="scientific">Pseudonocardia xishanensis</name>
    <dbReference type="NCBI Taxonomy" id="630995"/>
    <lineage>
        <taxon>Bacteria</taxon>
        <taxon>Bacillati</taxon>
        <taxon>Actinomycetota</taxon>
        <taxon>Actinomycetes</taxon>
        <taxon>Pseudonocardiales</taxon>
        <taxon>Pseudonocardiaceae</taxon>
        <taxon>Pseudonocardia</taxon>
    </lineage>
</organism>
<dbReference type="EMBL" id="BAABGT010000106">
    <property type="protein sequence ID" value="GAA4557986.1"/>
    <property type="molecule type" value="Genomic_DNA"/>
</dbReference>
<sequence>MGVGLDDPRRRGGTQDTVTQLIAAIRRVGREVPGAAEVMTAHAHAHDYAQAGKPRIAWDDVTARAELVDALVSDAPASDHGRLLGR</sequence>
<evidence type="ECO:0000313" key="1">
    <source>
        <dbReference type="EMBL" id="GAA4557986.1"/>
    </source>
</evidence>
<name>A0ABP8S270_9PSEU</name>
<gene>
    <name evidence="1" type="ORF">GCM10023175_63410</name>
</gene>
<dbReference type="Proteomes" id="UP001501598">
    <property type="component" value="Unassembled WGS sequence"/>
</dbReference>
<reference evidence="2" key="1">
    <citation type="journal article" date="2019" name="Int. J. Syst. Evol. Microbiol.">
        <title>The Global Catalogue of Microorganisms (GCM) 10K type strain sequencing project: providing services to taxonomists for standard genome sequencing and annotation.</title>
        <authorList>
            <consortium name="The Broad Institute Genomics Platform"/>
            <consortium name="The Broad Institute Genome Sequencing Center for Infectious Disease"/>
            <person name="Wu L."/>
            <person name="Ma J."/>
        </authorList>
    </citation>
    <scope>NUCLEOTIDE SEQUENCE [LARGE SCALE GENOMIC DNA]</scope>
    <source>
        <strain evidence="2">JCM 17906</strain>
    </source>
</reference>
<protein>
    <submittedName>
        <fullName evidence="1">Uncharacterized protein</fullName>
    </submittedName>
</protein>
<comment type="caution">
    <text evidence="1">The sequence shown here is derived from an EMBL/GenBank/DDBJ whole genome shotgun (WGS) entry which is preliminary data.</text>
</comment>
<keyword evidence="2" id="KW-1185">Reference proteome</keyword>
<accession>A0ABP8S270</accession>
<proteinExistence type="predicted"/>
<evidence type="ECO:0000313" key="2">
    <source>
        <dbReference type="Proteomes" id="UP001501598"/>
    </source>
</evidence>